<dbReference type="EMBL" id="LR726248">
    <property type="protein sequence ID" value="VWO97303.1"/>
    <property type="molecule type" value="Genomic_DNA"/>
</dbReference>
<feature type="compositionally biased region" description="Polar residues" evidence="2">
    <location>
        <begin position="292"/>
        <end position="311"/>
    </location>
</feature>
<name>A0A5K1JYD8_9APHY</name>
<dbReference type="SUPFAM" id="SSF103657">
    <property type="entry name" value="BAR/IMD domain-like"/>
    <property type="match status" value="1"/>
</dbReference>
<feature type="compositionally biased region" description="Low complexity" evidence="2">
    <location>
        <begin position="280"/>
        <end position="291"/>
    </location>
</feature>
<dbReference type="AlphaFoldDB" id="A0A5K1JYD8"/>
<feature type="compositionally biased region" description="Polar residues" evidence="2">
    <location>
        <begin position="353"/>
        <end position="362"/>
    </location>
</feature>
<dbReference type="InterPro" id="IPR013606">
    <property type="entry name" value="I-BAR_dom"/>
</dbReference>
<feature type="compositionally biased region" description="Polar residues" evidence="2">
    <location>
        <begin position="26"/>
        <end position="35"/>
    </location>
</feature>
<keyword evidence="4" id="KW-0808">Transferase</keyword>
<feature type="region of interest" description="Disordered" evidence="2">
    <location>
        <begin position="1"/>
        <end position="39"/>
    </location>
</feature>
<dbReference type="InterPro" id="IPR027267">
    <property type="entry name" value="AH/BAR_dom_sf"/>
</dbReference>
<evidence type="ECO:0000259" key="3">
    <source>
        <dbReference type="Pfam" id="PF08397"/>
    </source>
</evidence>
<dbReference type="Pfam" id="PF08397">
    <property type="entry name" value="IMD"/>
    <property type="match status" value="1"/>
</dbReference>
<accession>A0A5K1JYD8</accession>
<dbReference type="InterPro" id="IPR037470">
    <property type="entry name" value="IVY1"/>
</dbReference>
<feature type="coiled-coil region" evidence="1">
    <location>
        <begin position="170"/>
        <end position="197"/>
    </location>
</feature>
<keyword evidence="1" id="KW-0175">Coiled coil</keyword>
<dbReference type="Gene3D" id="1.20.1270.60">
    <property type="entry name" value="Arfaptin homology (AH) domain/BAR domain"/>
    <property type="match status" value="1"/>
</dbReference>
<reference evidence="4" key="1">
    <citation type="submission" date="2019-10" db="EMBL/GenBank/DDBJ databases">
        <authorList>
            <person name="Nor Muhammad N."/>
        </authorList>
    </citation>
    <scope>NUCLEOTIDE SEQUENCE</scope>
</reference>
<dbReference type="GO" id="GO:0005543">
    <property type="term" value="F:phospholipid binding"/>
    <property type="evidence" value="ECO:0007669"/>
    <property type="project" value="InterPro"/>
</dbReference>
<dbReference type="GO" id="GO:0007009">
    <property type="term" value="P:plasma membrane organization"/>
    <property type="evidence" value="ECO:0007669"/>
    <property type="project" value="InterPro"/>
</dbReference>
<evidence type="ECO:0000256" key="1">
    <source>
        <dbReference type="SAM" id="Coils"/>
    </source>
</evidence>
<gene>
    <name evidence="4" type="primary">Q1L5B8</name>
</gene>
<evidence type="ECO:0000313" key="4">
    <source>
        <dbReference type="EMBL" id="VWO97303.1"/>
    </source>
</evidence>
<evidence type="ECO:0000256" key="2">
    <source>
        <dbReference type="SAM" id="MobiDB-lite"/>
    </source>
</evidence>
<dbReference type="GO" id="GO:0016740">
    <property type="term" value="F:transferase activity"/>
    <property type="evidence" value="ECO:0007669"/>
    <property type="project" value="UniProtKB-KW"/>
</dbReference>
<dbReference type="PANTHER" id="PTHR38407:SF1">
    <property type="entry name" value="PROTEIN IVY1"/>
    <property type="match status" value="1"/>
</dbReference>
<feature type="compositionally biased region" description="Basic and acidic residues" evidence="2">
    <location>
        <begin position="492"/>
        <end position="503"/>
    </location>
</feature>
<feature type="compositionally biased region" description="Low complexity" evidence="2">
    <location>
        <begin position="332"/>
        <end position="352"/>
    </location>
</feature>
<feature type="compositionally biased region" description="Acidic residues" evidence="2">
    <location>
        <begin position="458"/>
        <end position="467"/>
    </location>
</feature>
<dbReference type="PANTHER" id="PTHR38407">
    <property type="entry name" value="PROTEIN IVY1"/>
    <property type="match status" value="1"/>
</dbReference>
<protein>
    <submittedName>
        <fullName evidence="4">Phosphopantetheinyl transferase</fullName>
    </submittedName>
</protein>
<proteinExistence type="predicted"/>
<feature type="region of interest" description="Disordered" evidence="2">
    <location>
        <begin position="280"/>
        <end position="512"/>
    </location>
</feature>
<organism evidence="4">
    <name type="scientific">Ganoderma boninense</name>
    <dbReference type="NCBI Taxonomy" id="34458"/>
    <lineage>
        <taxon>Eukaryota</taxon>
        <taxon>Fungi</taxon>
        <taxon>Dikarya</taxon>
        <taxon>Basidiomycota</taxon>
        <taxon>Agaricomycotina</taxon>
        <taxon>Agaricomycetes</taxon>
        <taxon>Polyporales</taxon>
        <taxon>Polyporaceae</taxon>
        <taxon>Ganoderma</taxon>
    </lineage>
</organism>
<sequence length="512" mass="55045">MPRVRSLRTQTLSPKRDISSGPPSPTFTETTNASVLNFGPNGPEKVVTRANLKASLQSYEDLLNRCANYRAALLTMSKATAGFADAMEACAGLKGPNYETGTRLQAAAGLHHLMSNHFHVMAETLDKQFEKPLRQHLENYRHVVTERSNAYEKALREKSRIIRQTEMGNLKQKGRNLQSFREALAVLQRQVDDLDELKASHYQAIVEHEEEVWDFVQGKVCLAVRSTLDVFDRFTSKASDPIIEPMLQTIPDPFDSYGPPPAEDQIFSILPPLSVMANVPSSVPSPLTSSTAELDSNDGLSSGKNSWTNSGGFFPDTAAWADVPSGSPPPHTSSAPGSGAPSPTRSISPTSSMKPASPTSGLSRRHSHPVSAFPHHSRKSESKLRSVLSVLDEGGPSPARPQNGAADVESGHTRSMSADLGSGMEGSSGRGKAPDIGGAGSNVWGFGRYLDVSNPSGDDSEEDEEAGESTPRNTLRAKSQPPPLPSFDDPPFSERSRSPHSDDTAIPSPVAS</sequence>
<dbReference type="GO" id="GO:0042144">
    <property type="term" value="P:vacuole fusion, non-autophagic"/>
    <property type="evidence" value="ECO:0007669"/>
    <property type="project" value="InterPro"/>
</dbReference>
<dbReference type="GO" id="GO:0000329">
    <property type="term" value="C:fungal-type vacuole membrane"/>
    <property type="evidence" value="ECO:0007669"/>
    <property type="project" value="InterPro"/>
</dbReference>
<feature type="domain" description="IMD" evidence="3">
    <location>
        <begin position="58"/>
        <end position="231"/>
    </location>
</feature>